<accession>X1IFF9</accession>
<sequence>MSDYEAIIDVAEEALSRERYALEAMKRYGVTREGLGLSKEPAVCGTLEDIIEAARSRDFDWVEVLIGDIDIPQVKEKLEDALRGTGRASPRS</sequence>
<dbReference type="EMBL" id="BARU01028208">
    <property type="protein sequence ID" value="GAH67975.1"/>
    <property type="molecule type" value="Genomic_DNA"/>
</dbReference>
<evidence type="ECO:0000313" key="1">
    <source>
        <dbReference type="EMBL" id="GAH67975.1"/>
    </source>
</evidence>
<comment type="caution">
    <text evidence="1">The sequence shown here is derived from an EMBL/GenBank/DDBJ whole genome shotgun (WGS) entry which is preliminary data.</text>
</comment>
<reference evidence="1" key="1">
    <citation type="journal article" date="2014" name="Front. Microbiol.">
        <title>High frequency of phylogenetically diverse reductive dehalogenase-homologous genes in deep subseafloor sedimentary metagenomes.</title>
        <authorList>
            <person name="Kawai M."/>
            <person name="Futagami T."/>
            <person name="Toyoda A."/>
            <person name="Takaki Y."/>
            <person name="Nishi S."/>
            <person name="Hori S."/>
            <person name="Arai W."/>
            <person name="Tsubouchi T."/>
            <person name="Morono Y."/>
            <person name="Uchiyama I."/>
            <person name="Ito T."/>
            <person name="Fujiyama A."/>
            <person name="Inagaki F."/>
            <person name="Takami H."/>
        </authorList>
    </citation>
    <scope>NUCLEOTIDE SEQUENCE</scope>
    <source>
        <strain evidence="1">Expedition CK06-06</strain>
    </source>
</reference>
<proteinExistence type="predicted"/>
<gene>
    <name evidence="1" type="ORF">S03H2_45057</name>
</gene>
<organism evidence="1">
    <name type="scientific">marine sediment metagenome</name>
    <dbReference type="NCBI Taxonomy" id="412755"/>
    <lineage>
        <taxon>unclassified sequences</taxon>
        <taxon>metagenomes</taxon>
        <taxon>ecological metagenomes</taxon>
    </lineage>
</organism>
<name>X1IFF9_9ZZZZ</name>
<protein>
    <submittedName>
        <fullName evidence="1">Uncharacterized protein</fullName>
    </submittedName>
</protein>
<dbReference type="AlphaFoldDB" id="X1IFF9"/>